<accession>A0ABR2CKG4</accession>
<evidence type="ECO:0000313" key="2">
    <source>
        <dbReference type="Proteomes" id="UP001472677"/>
    </source>
</evidence>
<evidence type="ECO:0000313" key="1">
    <source>
        <dbReference type="EMBL" id="KAK8520139.1"/>
    </source>
</evidence>
<proteinExistence type="predicted"/>
<reference evidence="1 2" key="1">
    <citation type="journal article" date="2024" name="G3 (Bethesda)">
        <title>Genome assembly of Hibiscus sabdariffa L. provides insights into metabolisms of medicinal natural products.</title>
        <authorList>
            <person name="Kim T."/>
        </authorList>
    </citation>
    <scope>NUCLEOTIDE SEQUENCE [LARGE SCALE GENOMIC DNA]</scope>
    <source>
        <strain evidence="1">TK-2024</strain>
        <tissue evidence="1">Old leaves</tissue>
    </source>
</reference>
<protein>
    <submittedName>
        <fullName evidence="1">Uncharacterized protein</fullName>
    </submittedName>
</protein>
<dbReference type="Proteomes" id="UP001472677">
    <property type="component" value="Unassembled WGS sequence"/>
</dbReference>
<organism evidence="1 2">
    <name type="scientific">Hibiscus sabdariffa</name>
    <name type="common">roselle</name>
    <dbReference type="NCBI Taxonomy" id="183260"/>
    <lineage>
        <taxon>Eukaryota</taxon>
        <taxon>Viridiplantae</taxon>
        <taxon>Streptophyta</taxon>
        <taxon>Embryophyta</taxon>
        <taxon>Tracheophyta</taxon>
        <taxon>Spermatophyta</taxon>
        <taxon>Magnoliopsida</taxon>
        <taxon>eudicotyledons</taxon>
        <taxon>Gunneridae</taxon>
        <taxon>Pentapetalae</taxon>
        <taxon>rosids</taxon>
        <taxon>malvids</taxon>
        <taxon>Malvales</taxon>
        <taxon>Malvaceae</taxon>
        <taxon>Malvoideae</taxon>
        <taxon>Hibiscus</taxon>
    </lineage>
</organism>
<name>A0ABR2CKG4_9ROSI</name>
<gene>
    <name evidence="1" type="ORF">V6N12_004100</name>
</gene>
<sequence>MYLIPLWCIYNVQHKIDNFNGTSEAAGAEDEVHISLKPTVVQKHHCTGKSLTLVPRTPGMKQCYLQKKIDIRGYDTTNIRVSDIRLGSE</sequence>
<comment type="caution">
    <text evidence="1">The sequence shown here is derived from an EMBL/GenBank/DDBJ whole genome shotgun (WGS) entry which is preliminary data.</text>
</comment>
<dbReference type="EMBL" id="JBBPBM010000049">
    <property type="protein sequence ID" value="KAK8520139.1"/>
    <property type="molecule type" value="Genomic_DNA"/>
</dbReference>
<keyword evidence="2" id="KW-1185">Reference proteome</keyword>